<name>A0ACC2EPL3_DIPCM</name>
<comment type="caution">
    <text evidence="1">The sequence shown here is derived from an EMBL/GenBank/DDBJ whole genome shotgun (WGS) entry which is preliminary data.</text>
</comment>
<accession>A0ACC2EPL3</accession>
<sequence>MGADRLVLEEEAKHGAIPSSPPSLIVGLQPVALVDHVARVDWSLLAEVPGERGGSMRVTSHELDRILAEVNLHVIQSPAGGNAIRRLAGGSVANTIRGLAGGLGVNCAIVGTRGDDEQGAMFATNMQHSKVDLSRLRVKAGPTGQCVCLVDAEGNRTMRPCLSDAVRLQADELTREDFRGAKWVLLNGYGFYGAELVEKTMDLAKLEGALVSMDFASFEVVRSFRNRLLKLLKSRMVDLCFVNEDEARELMRDQSQAGPEAALEFLSCYCTTAVVMLGSKGCIARRNNEVVSVPALQNARAVDTTGAGDLFASGFLYGMLHELPLDTCCKIGCCTGAAVVQDLGGEIGLENWHWMYQQMKARDLPLPDTTRVLI</sequence>
<evidence type="ECO:0000313" key="2">
    <source>
        <dbReference type="Proteomes" id="UP001162992"/>
    </source>
</evidence>
<gene>
    <name evidence="1" type="ORF">O6H91_01G028200</name>
</gene>
<protein>
    <submittedName>
        <fullName evidence="1">Uncharacterized protein</fullName>
    </submittedName>
</protein>
<organism evidence="1 2">
    <name type="scientific">Diphasiastrum complanatum</name>
    <name type="common">Issler's clubmoss</name>
    <name type="synonym">Lycopodium complanatum</name>
    <dbReference type="NCBI Taxonomy" id="34168"/>
    <lineage>
        <taxon>Eukaryota</taxon>
        <taxon>Viridiplantae</taxon>
        <taxon>Streptophyta</taxon>
        <taxon>Embryophyta</taxon>
        <taxon>Tracheophyta</taxon>
        <taxon>Lycopodiopsida</taxon>
        <taxon>Lycopodiales</taxon>
        <taxon>Lycopodiaceae</taxon>
        <taxon>Lycopodioideae</taxon>
        <taxon>Diphasiastrum</taxon>
    </lineage>
</organism>
<keyword evidence="2" id="KW-1185">Reference proteome</keyword>
<dbReference type="Proteomes" id="UP001162992">
    <property type="component" value="Chromosome 1"/>
</dbReference>
<proteinExistence type="predicted"/>
<reference evidence="2" key="1">
    <citation type="journal article" date="2024" name="Proc. Natl. Acad. Sci. U.S.A.">
        <title>Extraordinary preservation of gene collinearity over three hundred million years revealed in homosporous lycophytes.</title>
        <authorList>
            <person name="Li C."/>
            <person name="Wickell D."/>
            <person name="Kuo L.Y."/>
            <person name="Chen X."/>
            <person name="Nie B."/>
            <person name="Liao X."/>
            <person name="Peng D."/>
            <person name="Ji J."/>
            <person name="Jenkins J."/>
            <person name="Williams M."/>
            <person name="Shu S."/>
            <person name="Plott C."/>
            <person name="Barry K."/>
            <person name="Rajasekar S."/>
            <person name="Grimwood J."/>
            <person name="Han X."/>
            <person name="Sun S."/>
            <person name="Hou Z."/>
            <person name="He W."/>
            <person name="Dai G."/>
            <person name="Sun C."/>
            <person name="Schmutz J."/>
            <person name="Leebens-Mack J.H."/>
            <person name="Li F.W."/>
            <person name="Wang L."/>
        </authorList>
    </citation>
    <scope>NUCLEOTIDE SEQUENCE [LARGE SCALE GENOMIC DNA]</scope>
    <source>
        <strain evidence="2">cv. PW_Plant_1</strain>
    </source>
</reference>
<evidence type="ECO:0000313" key="1">
    <source>
        <dbReference type="EMBL" id="KAJ7568340.1"/>
    </source>
</evidence>
<dbReference type="EMBL" id="CM055092">
    <property type="protein sequence ID" value="KAJ7568340.1"/>
    <property type="molecule type" value="Genomic_DNA"/>
</dbReference>